<protein>
    <recommendedName>
        <fullName evidence="4">Threonine/serine exporter-like N-terminal domain-containing protein</fullName>
    </recommendedName>
</protein>
<evidence type="ECO:0000256" key="3">
    <source>
        <dbReference type="SAM" id="Phobius"/>
    </source>
</evidence>
<dbReference type="STRING" id="1184609.KILIM_033_00250"/>
<dbReference type="GO" id="GO:0022857">
    <property type="term" value="F:transmembrane transporter activity"/>
    <property type="evidence" value="ECO:0007669"/>
    <property type="project" value="InterPro"/>
</dbReference>
<dbReference type="OrthoDB" id="9124364at2"/>
<evidence type="ECO:0000313" key="6">
    <source>
        <dbReference type="Proteomes" id="UP000008366"/>
    </source>
</evidence>
<accession>K6WAH3</accession>
<keyword evidence="3" id="KW-0472">Membrane</keyword>
<comment type="similarity">
    <text evidence="1">Belongs to the ThrE exporter (TC 2.A.79) family.</text>
</comment>
<feature type="transmembrane region" description="Helical" evidence="3">
    <location>
        <begin position="171"/>
        <end position="192"/>
    </location>
</feature>
<evidence type="ECO:0000259" key="4">
    <source>
        <dbReference type="Pfam" id="PF06738"/>
    </source>
</evidence>
<feature type="region of interest" description="Disordered" evidence="2">
    <location>
        <begin position="214"/>
        <end position="233"/>
    </location>
</feature>
<feature type="compositionally biased region" description="Polar residues" evidence="2">
    <location>
        <begin position="214"/>
        <end position="224"/>
    </location>
</feature>
<evidence type="ECO:0000256" key="1">
    <source>
        <dbReference type="ARBA" id="ARBA00034125"/>
    </source>
</evidence>
<dbReference type="InterPro" id="IPR010619">
    <property type="entry name" value="ThrE-like_N"/>
</dbReference>
<dbReference type="EMBL" id="BAHD01000033">
    <property type="protein sequence ID" value="GAB96205.1"/>
    <property type="molecule type" value="Genomic_DNA"/>
</dbReference>
<sequence>MNMAQGDQGSGVDRLDVLARAAALLHANGHTTTETVAGVERLAARLGEPVRVVPDWSMVTLADARGRPLRVVAAPPKAVNMHVATAVMTLLQRVDTAPGPVDLAALDAQLRQAARRPASATPLFVAASVTGAVALAVIFGAHHPGAIALVAVAAGIGGWARRLLGARGQGMIGQAFAAAAIAGVAGALATHLDLSGPARLVAVCPAMILVPGRTSSTAPSTWGTPASRKGWHG</sequence>
<dbReference type="AlphaFoldDB" id="K6WAH3"/>
<name>K6WAH3_9MICO</name>
<dbReference type="eggNOG" id="COG2966">
    <property type="taxonomic scope" value="Bacteria"/>
</dbReference>
<proteinExistence type="inferred from homology"/>
<dbReference type="Pfam" id="PF06738">
    <property type="entry name" value="ThrE"/>
    <property type="match status" value="1"/>
</dbReference>
<dbReference type="Proteomes" id="UP000008366">
    <property type="component" value="Unassembled WGS sequence"/>
</dbReference>
<gene>
    <name evidence="5" type="ORF">KILIM_033_00250</name>
</gene>
<feature type="domain" description="Threonine/serine exporter-like N-terminal" evidence="4">
    <location>
        <begin position="17"/>
        <end position="214"/>
    </location>
</feature>
<organism evidence="5 6">
    <name type="scientific">Kineosphaera limosa NBRC 100340</name>
    <dbReference type="NCBI Taxonomy" id="1184609"/>
    <lineage>
        <taxon>Bacteria</taxon>
        <taxon>Bacillati</taxon>
        <taxon>Actinomycetota</taxon>
        <taxon>Actinomycetes</taxon>
        <taxon>Micrococcales</taxon>
        <taxon>Dermatophilaceae</taxon>
        <taxon>Kineosphaera</taxon>
    </lineage>
</organism>
<keyword evidence="3" id="KW-1133">Transmembrane helix</keyword>
<evidence type="ECO:0000313" key="5">
    <source>
        <dbReference type="EMBL" id="GAB96205.1"/>
    </source>
</evidence>
<comment type="caution">
    <text evidence="5">The sequence shown here is derived from an EMBL/GenBank/DDBJ whole genome shotgun (WGS) entry which is preliminary data.</text>
</comment>
<reference evidence="5 6" key="1">
    <citation type="submission" date="2012-08" db="EMBL/GenBank/DDBJ databases">
        <title>Whole genome shotgun sequence of Kineosphaera limosa NBRC 100340.</title>
        <authorList>
            <person name="Yoshida I."/>
            <person name="Isaki S."/>
            <person name="Hosoyama A."/>
            <person name="Tsuchikane K."/>
            <person name="Katsumata H."/>
            <person name="Ando Y."/>
            <person name="Ohji S."/>
            <person name="Hamada M."/>
            <person name="Tamura T."/>
            <person name="Yamazoe A."/>
            <person name="Yamazaki S."/>
            <person name="Fujita N."/>
        </authorList>
    </citation>
    <scope>NUCLEOTIDE SEQUENCE [LARGE SCALE GENOMIC DNA]</scope>
    <source>
        <strain evidence="5 6">NBRC 100340</strain>
    </source>
</reference>
<keyword evidence="6" id="KW-1185">Reference proteome</keyword>
<feature type="transmembrane region" description="Helical" evidence="3">
    <location>
        <begin position="145"/>
        <end position="164"/>
    </location>
</feature>
<keyword evidence="3" id="KW-0812">Transmembrane</keyword>
<evidence type="ECO:0000256" key="2">
    <source>
        <dbReference type="SAM" id="MobiDB-lite"/>
    </source>
</evidence>
<feature type="transmembrane region" description="Helical" evidence="3">
    <location>
        <begin position="120"/>
        <end position="139"/>
    </location>
</feature>